<protein>
    <submittedName>
        <fullName evidence="4">DUF4115 domain-containing protein</fullName>
    </submittedName>
</protein>
<dbReference type="InterPro" id="IPR013229">
    <property type="entry name" value="PEGA"/>
</dbReference>
<proteinExistence type="predicted"/>
<dbReference type="InterPro" id="IPR025194">
    <property type="entry name" value="RodZ-like_C"/>
</dbReference>
<feature type="compositionally biased region" description="Pro residues" evidence="1">
    <location>
        <begin position="1"/>
        <end position="10"/>
    </location>
</feature>
<dbReference type="SUPFAM" id="SSF47413">
    <property type="entry name" value="lambda repressor-like DNA-binding domains"/>
    <property type="match status" value="1"/>
</dbReference>
<evidence type="ECO:0000256" key="2">
    <source>
        <dbReference type="SAM" id="Phobius"/>
    </source>
</evidence>
<dbReference type="InterPro" id="IPR001387">
    <property type="entry name" value="Cro/C1-type_HTH"/>
</dbReference>
<gene>
    <name evidence="4" type="ORF">ORD21_10560</name>
</gene>
<feature type="region of interest" description="Disordered" evidence="1">
    <location>
        <begin position="1"/>
        <end position="20"/>
    </location>
</feature>
<keyword evidence="2" id="KW-0472">Membrane</keyword>
<dbReference type="RefSeq" id="WP_317640355.1">
    <property type="nucleotide sequence ID" value="NZ_JAPMIV010000018.1"/>
</dbReference>
<dbReference type="InterPro" id="IPR010982">
    <property type="entry name" value="Lambda_DNA-bd_dom_sf"/>
</dbReference>
<dbReference type="Pfam" id="PF13464">
    <property type="entry name" value="RodZ_C"/>
    <property type="match status" value="1"/>
</dbReference>
<dbReference type="EMBL" id="JAPMIV010000018">
    <property type="protein sequence ID" value="MDV6375027.1"/>
    <property type="molecule type" value="Genomic_DNA"/>
</dbReference>
<dbReference type="PANTHER" id="PTHR34475">
    <property type="match status" value="1"/>
</dbReference>
<feature type="transmembrane region" description="Helical" evidence="2">
    <location>
        <begin position="132"/>
        <end position="152"/>
    </location>
</feature>
<dbReference type="PROSITE" id="PS50943">
    <property type="entry name" value="HTH_CROC1"/>
    <property type="match status" value="1"/>
</dbReference>
<dbReference type="Proteomes" id="UP001276150">
    <property type="component" value="Unassembled WGS sequence"/>
</dbReference>
<feature type="region of interest" description="Disordered" evidence="1">
    <location>
        <begin position="156"/>
        <end position="183"/>
    </location>
</feature>
<dbReference type="CDD" id="cd00093">
    <property type="entry name" value="HTH_XRE"/>
    <property type="match status" value="1"/>
</dbReference>
<evidence type="ECO:0000313" key="4">
    <source>
        <dbReference type="EMBL" id="MDV6375027.1"/>
    </source>
</evidence>
<dbReference type="Gene3D" id="1.10.260.40">
    <property type="entry name" value="lambda repressor-like DNA-binding domains"/>
    <property type="match status" value="1"/>
</dbReference>
<evidence type="ECO:0000259" key="3">
    <source>
        <dbReference type="PROSITE" id="PS50943"/>
    </source>
</evidence>
<dbReference type="PANTHER" id="PTHR34475:SF1">
    <property type="entry name" value="CYTOSKELETON PROTEIN RODZ"/>
    <property type="match status" value="1"/>
</dbReference>
<reference evidence="4 5" key="1">
    <citation type="submission" date="2022-11" db="EMBL/GenBank/DDBJ databases">
        <title>Deinococcus ZS9-10, Low Temperature and Draught-tolerating, UV-resistant Bacteria from Continental Antarctica.</title>
        <authorList>
            <person name="Cheng L."/>
        </authorList>
    </citation>
    <scope>NUCLEOTIDE SEQUENCE [LARGE SCALE GENOMIC DNA]</scope>
    <source>
        <strain evidence="4 5">ZS9-10</strain>
    </source>
</reference>
<comment type="caution">
    <text evidence="4">The sequence shown here is derived from an EMBL/GenBank/DDBJ whole genome shotgun (WGS) entry which is preliminary data.</text>
</comment>
<accession>A0ABU4DRH4</accession>
<dbReference type="Pfam" id="PF13413">
    <property type="entry name" value="HTH_25"/>
    <property type="match status" value="1"/>
</dbReference>
<feature type="compositionally biased region" description="Low complexity" evidence="1">
    <location>
        <begin position="156"/>
        <end position="169"/>
    </location>
</feature>
<keyword evidence="2" id="KW-0812">Transmembrane</keyword>
<organism evidence="4 5">
    <name type="scientific">Deinococcus arenicola</name>
    <dbReference type="NCBI Taxonomy" id="2994950"/>
    <lineage>
        <taxon>Bacteria</taxon>
        <taxon>Thermotogati</taxon>
        <taxon>Deinococcota</taxon>
        <taxon>Deinococci</taxon>
        <taxon>Deinococcales</taxon>
        <taxon>Deinococcaceae</taxon>
        <taxon>Deinococcus</taxon>
    </lineage>
</organism>
<keyword evidence="5" id="KW-1185">Reference proteome</keyword>
<evidence type="ECO:0000313" key="5">
    <source>
        <dbReference type="Proteomes" id="UP001276150"/>
    </source>
</evidence>
<dbReference type="Pfam" id="PF08308">
    <property type="entry name" value="PEGA"/>
    <property type="match status" value="1"/>
</dbReference>
<dbReference type="InterPro" id="IPR050400">
    <property type="entry name" value="Bact_Cytoskel_RodZ"/>
</dbReference>
<name>A0ABU4DRH4_9DEIO</name>
<feature type="compositionally biased region" description="Pro residues" evidence="1">
    <location>
        <begin position="170"/>
        <end position="180"/>
    </location>
</feature>
<feature type="domain" description="HTH cro/C1-type" evidence="3">
    <location>
        <begin position="35"/>
        <end position="64"/>
    </location>
</feature>
<sequence>MDPLSVPPPSTESEDSNAELHSAELHSAVNFGAVLRQAREAQGLTLRELAQRSGVRRESLQALEDIRLDDLPEATIVRAYLRRAARALALDVAPLLADLDRLDRLDVALPRAVVSTKTQHNSAPPPPSAGPLRLALIAVMVALLVAVGVLLLRRPVPTTGTTTTPTATPTTPPGTPPPANPQGGVRLSVKSVPDGAVVYLDNRNLGPTPVRSFPVDARNRAELRVELAGRVSLRQTIDLSGGRDLRALLPTLVPNSVRQEASVLQDLTTGARTATPQPTYVPTLTPPPPAAPVRITFTGQSWARVSDSTGKVLYEGTPATGSVKTYPAGVSVRAGNAGAVRVSVAGGPETALGGAGQVVSRTF</sequence>
<keyword evidence="2" id="KW-1133">Transmembrane helix</keyword>
<evidence type="ECO:0000256" key="1">
    <source>
        <dbReference type="SAM" id="MobiDB-lite"/>
    </source>
</evidence>